<dbReference type="RefSeq" id="XP_047738733.1">
    <property type="nucleotide sequence ID" value="XM_047882777.1"/>
</dbReference>
<sequence>MASRTNSMSGDLEVPEPRANGYRADENTVCSSVLNANSPAYVPINTRNPNYQVHAQALNGYPNGSYQQQYDRQYQDQYHEHANQDTVTNGGSYGTYDPSSMQYVANMPPYYHYPSPALLQHQYFHRPDLYAQQHPEVCAGGAREEGHAGLVDSSSTNSLVGSATTSTSTSLPLPRTSASAAAPSPLLSTPPISSMSDTSSIHQHPLPRYPHQPMLNRTSFVPNNLLGPNNRHHEPPQVQTNQNPGANAMVHVNNSFVNLSLFNSPGSYTGVAQASPLANPGAMMQQPGMSLHHAVPMPGSNYPFGMSYVQPQHEPHYPSPGAHSRQPHGAKASRDAALSATRAMTRGRGLPSHRGETGAQRLPRRSEGDRSSIGSGVDRNSINEEMCDFNESDFSSNAPGNDRDVHGARRMITDSQNINNASLNVFEGAPIFMTPTIPYQPRNDGYVYSNMLPFNVVAIAPGVPMGISNVPQVDDTARDSGCSSPCETTGIAGVTAPLIANVPSNYISENNMSRTQNIMPIPAHGTMLPNVSMTYHLDVPNTGTSASYTDHMTAFVTVPQSCVPSDHHDNAYTTVSSNSVNTGMIYQSNNSSCMHNFSQEEVSVDNMTASSLASPVCSVNFTSATSDTLELSSNTASYVVTTAGDSQNEAVPVYAAYVTSSHQSIHAPLMEELAHEYANIEVDTSQAGNDAASLIGGDFITAQTSEAPNGNSQIYEVTPSSPCNEANDSEIIPIFETSHEQSYSFSFSFGEFSPESITEELRKSQNQRENFKLRSDHNSCAPFKNISITSSNPVFDTTSVMASGSDSVLNFGEIPEKNLDRLAPMHSNEVKQGGVTAEKSSGGITSPSLASGSKTSPMLENSSVKSSELLSSDKKLVSSPHATSISADASPCSAEVTSVVATAVMSEALSSESAPTVMHVHAGTAEKPPLPSANKKQTQKQEQQPRQKQPPQQQQNQPHQLEQPQQQEQQRERIQQEQRLQQQQQQQQVQEEDQQRTVVSESSHLSSAANANEPAAPSAWGKSKNWEATFKGNMSGRTVKTAVIHPIMRNGALELEDEQTPSSRPAPAATCSAIVVAGPASTAASELLDNTVSLPPPVDDTAIKMDKTKIGDFLSEYKADSSNVMLQPRGLTNKNYWCYSNTVLQSLTAVPQFVNLYSEMQQRVGSLITPHTMPISHSIITYLNEFRPMNTSAVNLNVRARKKAGQNVVNLPELQSGDPFEPSSVQKMLLQKTGAQFQEGYQQDAEEMLSFLLNASHDEFNECIKLAALEKEKLSGQKIPSAVVLPNGQADDNNDDWVTMGPKNKACITRTTQFSHSPISEIFWGESRAIIKKGNSPVTNNLEPFITLPLDIQDEAVTSVKEALNQFVSKADVAGYTCTDTQEELAVSSHYLLEQLPQVLILQLKRFVYSKDGGLQKVTKDISLSIDLEISKDLISPQKRKKLSGEQTKYKLVSVIYHDGKDANKGHYVCNVYHPGYHCWLHYDDSCVKPIVSAELQRFYAPRVPYILFYRRVDTFAEGTAPSAIQLLPNRRRINKDKRNSSSEKASSTERHEELGDKPAAEDRQLFSANNSRKSSLDGKPTSVERKSIENAQSLSQLKSNNNKRQEKKQFKGKQGVSK</sequence>
<feature type="region of interest" description="Disordered" evidence="8">
    <location>
        <begin position="148"/>
        <end position="238"/>
    </location>
</feature>
<dbReference type="Proteomes" id="UP000694843">
    <property type="component" value="Unplaced"/>
</dbReference>
<dbReference type="EC" id="3.4.19.12" evidence="3"/>
<feature type="compositionally biased region" description="Polar residues" evidence="8">
    <location>
        <begin position="152"/>
        <end position="161"/>
    </location>
</feature>
<feature type="compositionally biased region" description="Low complexity" evidence="8">
    <location>
        <begin position="977"/>
        <end position="989"/>
    </location>
</feature>
<dbReference type="InterPro" id="IPR007110">
    <property type="entry name" value="Ig-like_dom"/>
</dbReference>
<evidence type="ECO:0000256" key="2">
    <source>
        <dbReference type="ARBA" id="ARBA00005427"/>
    </source>
</evidence>
<dbReference type="PANTHER" id="PTHR24006:SF687">
    <property type="entry name" value="UBIQUITIN CARBOXYL-TERMINAL HYDROLASE 10"/>
    <property type="match status" value="1"/>
</dbReference>
<dbReference type="GO" id="GO:0030330">
    <property type="term" value="P:DNA damage response, signal transduction by p53 class mediator"/>
    <property type="evidence" value="ECO:0007669"/>
    <property type="project" value="TreeGrafter"/>
</dbReference>
<feature type="compositionally biased region" description="Basic and acidic residues" evidence="8">
    <location>
        <begin position="1537"/>
        <end position="1565"/>
    </location>
</feature>
<keyword evidence="7" id="KW-0788">Thiol protease</keyword>
<comment type="catalytic activity">
    <reaction evidence="1">
        <text>Thiol-dependent hydrolysis of ester, thioester, amide, peptide and isopeptide bonds formed by the C-terminal Gly of ubiquitin (a 76-residue protein attached to proteins as an intracellular targeting signal).</text>
        <dbReference type="EC" id="3.4.19.12"/>
    </reaction>
</comment>
<feature type="domain" description="USP" evidence="9">
    <location>
        <begin position="1129"/>
        <end position="1513"/>
    </location>
</feature>
<dbReference type="GO" id="GO:0004843">
    <property type="term" value="F:cysteine-type deubiquitinase activity"/>
    <property type="evidence" value="ECO:0007669"/>
    <property type="project" value="UniProtKB-EC"/>
</dbReference>
<evidence type="ECO:0000256" key="6">
    <source>
        <dbReference type="ARBA" id="ARBA00022801"/>
    </source>
</evidence>
<evidence type="ECO:0000256" key="4">
    <source>
        <dbReference type="ARBA" id="ARBA00022670"/>
    </source>
</evidence>
<keyword evidence="6" id="KW-0378">Hydrolase</keyword>
<evidence type="ECO:0000313" key="11">
    <source>
        <dbReference type="Proteomes" id="UP000694843"/>
    </source>
</evidence>
<dbReference type="RefSeq" id="XP_047738734.1">
    <property type="nucleotide sequence ID" value="XM_047882778.1"/>
</dbReference>
<feature type="compositionally biased region" description="Low complexity" evidence="8">
    <location>
        <begin position="162"/>
        <end position="196"/>
    </location>
</feature>
<feature type="region of interest" description="Disordered" evidence="8">
    <location>
        <begin position="924"/>
        <end position="1023"/>
    </location>
</feature>
<protein>
    <recommendedName>
        <fullName evidence="3">ubiquitinyl hydrolase 1</fullName>
        <ecNumber evidence="3">3.4.19.12</ecNumber>
    </recommendedName>
</protein>
<dbReference type="GO" id="GO:0006508">
    <property type="term" value="P:proteolysis"/>
    <property type="evidence" value="ECO:0007669"/>
    <property type="project" value="UniProtKB-KW"/>
</dbReference>
<feature type="region of interest" description="Disordered" evidence="8">
    <location>
        <begin position="1530"/>
        <end position="1619"/>
    </location>
</feature>
<feature type="compositionally biased region" description="Polar residues" evidence="8">
    <location>
        <begin position="838"/>
        <end position="861"/>
    </location>
</feature>
<keyword evidence="11" id="KW-1185">Reference proteome</keyword>
<reference evidence="12 13" key="1">
    <citation type="submission" date="2025-04" db="UniProtKB">
        <authorList>
            <consortium name="RefSeq"/>
        </authorList>
    </citation>
    <scope>IDENTIFICATION</scope>
    <source>
        <tissue evidence="12 13">Whole organism</tissue>
    </source>
</reference>
<feature type="region of interest" description="Disordered" evidence="8">
    <location>
        <begin position="833"/>
        <end position="867"/>
    </location>
</feature>
<feature type="region of interest" description="Disordered" evidence="8">
    <location>
        <begin position="311"/>
        <end position="380"/>
    </location>
</feature>
<dbReference type="PROSITE" id="PS00973">
    <property type="entry name" value="USP_2"/>
    <property type="match status" value="1"/>
</dbReference>
<dbReference type="PROSITE" id="PS50835">
    <property type="entry name" value="IG_LIKE"/>
    <property type="match status" value="1"/>
</dbReference>
<dbReference type="Gene3D" id="3.90.70.10">
    <property type="entry name" value="Cysteine proteinases"/>
    <property type="match status" value="1"/>
</dbReference>
<feature type="compositionally biased region" description="Low complexity" evidence="8">
    <location>
        <begin position="1006"/>
        <end position="1019"/>
    </location>
</feature>
<dbReference type="OrthoDB" id="429671at2759"/>
<feature type="domain" description="Ig-like" evidence="10">
    <location>
        <begin position="1280"/>
        <end position="1388"/>
    </location>
</feature>
<evidence type="ECO:0000256" key="8">
    <source>
        <dbReference type="SAM" id="MobiDB-lite"/>
    </source>
</evidence>
<organism evidence="11 13">
    <name type="scientific">Hyalella azteca</name>
    <name type="common">Amphipod</name>
    <dbReference type="NCBI Taxonomy" id="294128"/>
    <lineage>
        <taxon>Eukaryota</taxon>
        <taxon>Metazoa</taxon>
        <taxon>Ecdysozoa</taxon>
        <taxon>Arthropoda</taxon>
        <taxon>Crustacea</taxon>
        <taxon>Multicrustacea</taxon>
        <taxon>Malacostraca</taxon>
        <taxon>Eumalacostraca</taxon>
        <taxon>Peracarida</taxon>
        <taxon>Amphipoda</taxon>
        <taxon>Senticaudata</taxon>
        <taxon>Talitrida</taxon>
        <taxon>Talitroidea</taxon>
        <taxon>Hyalellidae</taxon>
        <taxon>Hyalella</taxon>
    </lineage>
</organism>
<name>A0A979FRI3_HYAAZ</name>
<keyword evidence="5" id="KW-0833">Ubl conjugation pathway</keyword>
<dbReference type="InterPro" id="IPR038765">
    <property type="entry name" value="Papain-like_cys_pep_sf"/>
</dbReference>
<dbReference type="InterPro" id="IPR050164">
    <property type="entry name" value="Peptidase_C19"/>
</dbReference>
<feature type="region of interest" description="Disordered" evidence="8">
    <location>
        <begin position="1"/>
        <end position="20"/>
    </location>
</feature>
<dbReference type="GO" id="GO:0005829">
    <property type="term" value="C:cytosol"/>
    <property type="evidence" value="ECO:0007669"/>
    <property type="project" value="TreeGrafter"/>
</dbReference>
<feature type="compositionally biased region" description="Low complexity" evidence="8">
    <location>
        <begin position="940"/>
        <end position="968"/>
    </location>
</feature>
<dbReference type="GO" id="GO:0005634">
    <property type="term" value="C:nucleus"/>
    <property type="evidence" value="ECO:0007669"/>
    <property type="project" value="TreeGrafter"/>
</dbReference>
<dbReference type="Pfam" id="PF00443">
    <property type="entry name" value="UCH"/>
    <property type="match status" value="1"/>
</dbReference>
<dbReference type="PROSITE" id="PS50235">
    <property type="entry name" value="USP_3"/>
    <property type="match status" value="1"/>
</dbReference>
<keyword evidence="4" id="KW-0645">Protease</keyword>
<evidence type="ECO:0000313" key="12">
    <source>
        <dbReference type="RefSeq" id="XP_047738733.1"/>
    </source>
</evidence>
<accession>A0A979FRI3</accession>
<comment type="similarity">
    <text evidence="2">Belongs to the peptidase C19 family. USP10 subfamily.</text>
</comment>
<dbReference type="GO" id="GO:0016579">
    <property type="term" value="P:protein deubiquitination"/>
    <property type="evidence" value="ECO:0007669"/>
    <property type="project" value="InterPro"/>
</dbReference>
<dbReference type="PANTHER" id="PTHR24006">
    <property type="entry name" value="UBIQUITIN CARBOXYL-TERMINAL HYDROLASE"/>
    <property type="match status" value="1"/>
</dbReference>
<dbReference type="GO" id="GO:0010506">
    <property type="term" value="P:regulation of autophagy"/>
    <property type="evidence" value="ECO:0007669"/>
    <property type="project" value="TreeGrafter"/>
</dbReference>
<dbReference type="InterPro" id="IPR001394">
    <property type="entry name" value="Peptidase_C19_UCH"/>
</dbReference>
<proteinExistence type="inferred from homology"/>
<evidence type="ECO:0000256" key="1">
    <source>
        <dbReference type="ARBA" id="ARBA00000707"/>
    </source>
</evidence>
<dbReference type="SUPFAM" id="SSF54001">
    <property type="entry name" value="Cysteine proteinases"/>
    <property type="match status" value="1"/>
</dbReference>
<evidence type="ECO:0000256" key="5">
    <source>
        <dbReference type="ARBA" id="ARBA00022786"/>
    </source>
</evidence>
<dbReference type="CDD" id="cd02257">
    <property type="entry name" value="Peptidase_C19"/>
    <property type="match status" value="1"/>
</dbReference>
<gene>
    <name evidence="12 13" type="primary">LOC108678800</name>
</gene>
<evidence type="ECO:0000256" key="7">
    <source>
        <dbReference type="ARBA" id="ARBA00022807"/>
    </source>
</evidence>
<evidence type="ECO:0000256" key="3">
    <source>
        <dbReference type="ARBA" id="ARBA00012759"/>
    </source>
</evidence>
<dbReference type="InterPro" id="IPR018200">
    <property type="entry name" value="USP_CS"/>
</dbReference>
<evidence type="ECO:0000259" key="10">
    <source>
        <dbReference type="PROSITE" id="PS50835"/>
    </source>
</evidence>
<dbReference type="InterPro" id="IPR028889">
    <property type="entry name" value="USP"/>
</dbReference>
<dbReference type="GeneID" id="108678800"/>
<feature type="compositionally biased region" description="Polar residues" evidence="8">
    <location>
        <begin position="1590"/>
        <end position="1603"/>
    </location>
</feature>
<evidence type="ECO:0000313" key="13">
    <source>
        <dbReference type="RefSeq" id="XP_047738734.1"/>
    </source>
</evidence>
<evidence type="ECO:0000259" key="9">
    <source>
        <dbReference type="PROSITE" id="PS50235"/>
    </source>
</evidence>